<dbReference type="OrthoDB" id="9796845at2"/>
<reference evidence="1 2" key="1">
    <citation type="submission" date="2016-12" db="EMBL/GenBank/DDBJ databases">
        <title>Domibacillus antri genome sequencing.</title>
        <authorList>
            <person name="Verma A."/>
            <person name="Krishnamurthi S."/>
        </authorList>
    </citation>
    <scope>NUCLEOTIDE SEQUENCE [LARGE SCALE GENOMIC DNA]</scope>
    <source>
        <strain evidence="1 2">XD80</strain>
    </source>
</reference>
<dbReference type="AlphaFoldDB" id="A0A1Q8Q4F2"/>
<dbReference type="InterPro" id="IPR018775">
    <property type="entry name" value="RlaP"/>
</dbReference>
<dbReference type="Pfam" id="PF10127">
    <property type="entry name" value="RlaP"/>
    <property type="match status" value="1"/>
</dbReference>
<dbReference type="PANTHER" id="PTHR34817:SF2">
    <property type="entry name" value="NUCLEOTIDYLTRANSFERASE"/>
    <property type="match status" value="1"/>
</dbReference>
<sequence length="261" mass="30399">MKETILKTLEQIEKDHHVKVLYACESGSRAWGVSSKDSDYDVRFIYVHPPDSYLSIDPVGIGKKRDVIELPVNVLLDVSGWELTKALKLFRKSNPPLFEWLGSNIVYYEAYSAIEEMKKMKQRLFSPSSCLYHYLNMANQNFGQILRGGQVTPKHYINVLRPVLAAKWIEQHHTFPPLELQTLLEQTVPEKEVKMEFERLLKQKIAGETLNTAMRFDLMNDFLTVEIARMESYAKKLQVNRPDPTRKLDLLFQNTLEEAWH</sequence>
<dbReference type="RefSeq" id="WP_075398718.1">
    <property type="nucleotide sequence ID" value="NZ_MSDU01000022.1"/>
</dbReference>
<name>A0A1Q8Q4F2_9BACI</name>
<proteinExistence type="predicted"/>
<organism evidence="1 2">
    <name type="scientific">Domibacillus antri</name>
    <dbReference type="NCBI Taxonomy" id="1714264"/>
    <lineage>
        <taxon>Bacteria</taxon>
        <taxon>Bacillati</taxon>
        <taxon>Bacillota</taxon>
        <taxon>Bacilli</taxon>
        <taxon>Bacillales</taxon>
        <taxon>Bacillaceae</taxon>
        <taxon>Domibacillus</taxon>
    </lineage>
</organism>
<evidence type="ECO:0008006" key="3">
    <source>
        <dbReference type="Google" id="ProtNLM"/>
    </source>
</evidence>
<evidence type="ECO:0000313" key="2">
    <source>
        <dbReference type="Proteomes" id="UP000185568"/>
    </source>
</evidence>
<protein>
    <recommendedName>
        <fullName evidence="3">Nucleotidyltransferase</fullName>
    </recommendedName>
</protein>
<accession>A0A1Q8Q4F2</accession>
<dbReference type="PANTHER" id="PTHR34817">
    <property type="entry name" value="NUCLEOTIDYLTRANSFERASE"/>
    <property type="match status" value="1"/>
</dbReference>
<dbReference type="EMBL" id="MSDU01000022">
    <property type="protein sequence ID" value="OLN22208.1"/>
    <property type="molecule type" value="Genomic_DNA"/>
</dbReference>
<comment type="caution">
    <text evidence="1">The sequence shown here is derived from an EMBL/GenBank/DDBJ whole genome shotgun (WGS) entry which is preliminary data.</text>
</comment>
<keyword evidence="2" id="KW-1185">Reference proteome</keyword>
<evidence type="ECO:0000313" key="1">
    <source>
        <dbReference type="EMBL" id="OLN22208.1"/>
    </source>
</evidence>
<dbReference type="Proteomes" id="UP000185568">
    <property type="component" value="Unassembled WGS sequence"/>
</dbReference>
<gene>
    <name evidence="1" type="ORF">BTO30_10690</name>
</gene>